<sequence length="59" mass="6641">MRVRGRQGKLSLFLCVLYLLDPSLTPSLVLLYCPVLASLPVFHTFLAITGPFKQIRHSL</sequence>
<protein>
    <submittedName>
        <fullName evidence="1">Uncharacterized protein</fullName>
    </submittedName>
</protein>
<geneLocation type="mitochondrion" evidence="1"/>
<evidence type="ECO:0000313" key="1">
    <source>
        <dbReference type="EMBL" id="OAO89225.1"/>
    </source>
</evidence>
<dbReference type="AlphaFoldDB" id="A0A178U6H0"/>
<comment type="caution">
    <text evidence="1">The sequence shown here is derived from an EMBL/GenBank/DDBJ whole genome shotgun (WGS) entry which is preliminary data.</text>
</comment>
<organism evidence="1 2">
    <name type="scientific">Arabidopsis thaliana</name>
    <name type="common">Mouse-ear cress</name>
    <dbReference type="NCBI Taxonomy" id="3702"/>
    <lineage>
        <taxon>Eukaryota</taxon>
        <taxon>Viridiplantae</taxon>
        <taxon>Streptophyta</taxon>
        <taxon>Embryophyta</taxon>
        <taxon>Tracheophyta</taxon>
        <taxon>Spermatophyta</taxon>
        <taxon>Magnoliopsida</taxon>
        <taxon>eudicotyledons</taxon>
        <taxon>Gunneridae</taxon>
        <taxon>Pentapetalae</taxon>
        <taxon>rosids</taxon>
        <taxon>malvids</taxon>
        <taxon>Brassicales</taxon>
        <taxon>Brassicaceae</taxon>
        <taxon>Camelineae</taxon>
        <taxon>Arabidopsis</taxon>
    </lineage>
</organism>
<dbReference type="EMBL" id="LUHQ01000019">
    <property type="protein sequence ID" value="OAO89225.1"/>
    <property type="molecule type" value="Genomic_DNA"/>
</dbReference>
<name>A0A178U6H0_ARATH</name>
<keyword evidence="1" id="KW-0496">Mitochondrion</keyword>
<reference evidence="2" key="1">
    <citation type="journal article" date="2016" name="Proc. Natl. Acad. Sci. U.S.A.">
        <title>Chromosome-level assembly of Arabidopsis thaliana Ler reveals the extent of translocation and inversion polymorphisms.</title>
        <authorList>
            <person name="Zapata L."/>
            <person name="Ding J."/>
            <person name="Willing E.M."/>
            <person name="Hartwig B."/>
            <person name="Bezdan D."/>
            <person name="Jiao W.B."/>
            <person name="Patel V."/>
            <person name="Velikkakam James G."/>
            <person name="Koornneef M."/>
            <person name="Ossowski S."/>
            <person name="Schneeberger K."/>
        </authorList>
    </citation>
    <scope>NUCLEOTIDE SEQUENCE [LARGE SCALE GENOMIC DNA]</scope>
    <source>
        <strain evidence="2">cv. Landsberg erecta</strain>
    </source>
</reference>
<proteinExistence type="predicted"/>
<gene>
    <name evidence="1" type="ORF">AXX17_ATUG03330</name>
</gene>
<dbReference type="Proteomes" id="UP000078284">
    <property type="component" value="Unassembled WGS sequence"/>
</dbReference>
<accession>A0A178U6H0</accession>
<evidence type="ECO:0000313" key="2">
    <source>
        <dbReference type="Proteomes" id="UP000078284"/>
    </source>
</evidence>